<keyword evidence="2" id="KW-1185">Reference proteome</keyword>
<protein>
    <submittedName>
        <fullName evidence="1">Uncharacterized protein</fullName>
    </submittedName>
</protein>
<proteinExistence type="predicted"/>
<organism evidence="1 2">
    <name type="scientific">Fusarium venenatum</name>
    <dbReference type="NCBI Taxonomy" id="56646"/>
    <lineage>
        <taxon>Eukaryota</taxon>
        <taxon>Fungi</taxon>
        <taxon>Dikarya</taxon>
        <taxon>Ascomycota</taxon>
        <taxon>Pezizomycotina</taxon>
        <taxon>Sordariomycetes</taxon>
        <taxon>Hypocreomycetidae</taxon>
        <taxon>Hypocreales</taxon>
        <taxon>Nectriaceae</taxon>
        <taxon>Fusarium</taxon>
    </lineage>
</organism>
<accession>A0A2L2SYA0</accession>
<dbReference type="EMBL" id="LN649230">
    <property type="protein sequence ID" value="CEI62984.1"/>
    <property type="molecule type" value="Genomic_DNA"/>
</dbReference>
<evidence type="ECO:0000313" key="2">
    <source>
        <dbReference type="Proteomes" id="UP000245910"/>
    </source>
</evidence>
<reference evidence="2" key="1">
    <citation type="submission" date="2014-10" db="EMBL/GenBank/DDBJ databases">
        <authorList>
            <person name="King R."/>
        </authorList>
    </citation>
    <scope>NUCLEOTIDE SEQUENCE [LARGE SCALE GENOMIC DNA]</scope>
    <source>
        <strain evidence="2">A3/5</strain>
    </source>
</reference>
<dbReference type="AlphaFoldDB" id="A0A2L2SYA0"/>
<sequence>MDDLGMQCCFNVTSMEALACATNLSYSEHFEVELQPFQVNLTIDIPSYSCRRQFFFAFEHDDLVAGWCGSYRPIPDKLHITTVAGTFYDPSDNINTGLLAALLKTSINGWDSHEESLGEFLALPRGSSQHTL</sequence>
<dbReference type="Proteomes" id="UP000245910">
    <property type="component" value="Chromosome II"/>
</dbReference>
<name>A0A2L2SYA0_9HYPO</name>
<evidence type="ECO:0000313" key="1">
    <source>
        <dbReference type="EMBL" id="CEI62984.1"/>
    </source>
</evidence>